<proteinExistence type="predicted"/>
<dbReference type="InterPro" id="IPR027417">
    <property type="entry name" value="P-loop_NTPase"/>
</dbReference>
<accession>A0A2B4S0E0</accession>
<comment type="caution">
    <text evidence="1">The sequence shown here is derived from an EMBL/GenBank/DDBJ whole genome shotgun (WGS) entry which is preliminary data.</text>
</comment>
<protein>
    <submittedName>
        <fullName evidence="1">Uncharacterized protein</fullName>
    </submittedName>
</protein>
<dbReference type="Proteomes" id="UP000225706">
    <property type="component" value="Unassembled WGS sequence"/>
</dbReference>
<dbReference type="Gene3D" id="3.40.50.300">
    <property type="entry name" value="P-loop containing nucleotide triphosphate hydrolases"/>
    <property type="match status" value="1"/>
</dbReference>
<evidence type="ECO:0000313" key="2">
    <source>
        <dbReference type="Proteomes" id="UP000225706"/>
    </source>
</evidence>
<organism evidence="1 2">
    <name type="scientific">Stylophora pistillata</name>
    <name type="common">Smooth cauliflower coral</name>
    <dbReference type="NCBI Taxonomy" id="50429"/>
    <lineage>
        <taxon>Eukaryota</taxon>
        <taxon>Metazoa</taxon>
        <taxon>Cnidaria</taxon>
        <taxon>Anthozoa</taxon>
        <taxon>Hexacorallia</taxon>
        <taxon>Scleractinia</taxon>
        <taxon>Astrocoeniina</taxon>
        <taxon>Pocilloporidae</taxon>
        <taxon>Stylophora</taxon>
    </lineage>
</organism>
<name>A0A2B4S0E0_STYPI</name>
<keyword evidence="2" id="KW-1185">Reference proteome</keyword>
<evidence type="ECO:0000313" key="1">
    <source>
        <dbReference type="EMBL" id="PFX22270.1"/>
    </source>
</evidence>
<gene>
    <name evidence="1" type="ORF">AWC38_SpisGene13221</name>
</gene>
<reference evidence="2" key="1">
    <citation type="journal article" date="2017" name="bioRxiv">
        <title>Comparative analysis of the genomes of Stylophora pistillata and Acropora digitifera provides evidence for extensive differences between species of corals.</title>
        <authorList>
            <person name="Voolstra C.R."/>
            <person name="Li Y."/>
            <person name="Liew Y.J."/>
            <person name="Baumgarten S."/>
            <person name="Zoccola D."/>
            <person name="Flot J.-F."/>
            <person name="Tambutte S."/>
            <person name="Allemand D."/>
            <person name="Aranda M."/>
        </authorList>
    </citation>
    <scope>NUCLEOTIDE SEQUENCE [LARGE SCALE GENOMIC DNA]</scope>
</reference>
<sequence length="392" mass="44319">MGEIEKLPAPITVKTMIGDAGVGKSLTWNTLNYIWTGKNRSSVEQVFQTGDSLARVTRGVWAYVTQRENGTDILLEVETGDLFDKILVAHIYMFAATISSGLIVLTRDYVKDSDLQPLNHMARVNEYAFPSTNCNNFPAVSFVVRGDFGRKRAGGSGDSTRSSVLERFTSKCFPRSKVTVSQISHVIDREVFTDFGKLSQSNFMISMENLAAKVENFPIKRNLEGIPMEGDEITKLIERLAETIDADSWLDLADVYKNIEIRKRITEKDREIEVEREKRQIADQEKQVLRTKVAVYEQLLKDEIKRGVWLRALREVITGDNPGGAELLYSQKVLDELKNFREELKQNTDCGRDAHTPIGQTSLHPAQMLNTKLSRRDIPFNSASDFSFLLSV</sequence>
<dbReference type="AlphaFoldDB" id="A0A2B4S0E0"/>
<dbReference type="EMBL" id="LSMT01000245">
    <property type="protein sequence ID" value="PFX22270.1"/>
    <property type="molecule type" value="Genomic_DNA"/>
</dbReference>
<dbReference type="OrthoDB" id="5983184at2759"/>